<dbReference type="PANTHER" id="PTHR30153:SF2">
    <property type="entry name" value="REPLICATIVE DNA HELICASE"/>
    <property type="match status" value="1"/>
</dbReference>
<evidence type="ECO:0000256" key="11">
    <source>
        <dbReference type="NCBIfam" id="TIGR00665"/>
    </source>
</evidence>
<dbReference type="PROSITE" id="PS51199">
    <property type="entry name" value="SF4_HELICASE"/>
    <property type="match status" value="1"/>
</dbReference>
<reference evidence="14 15" key="1">
    <citation type="journal article" date="2015" name="Nature">
        <title>rRNA introns, odd ribosomes, and small enigmatic genomes across a large radiation of phyla.</title>
        <authorList>
            <person name="Brown C.T."/>
            <person name="Hug L.A."/>
            <person name="Thomas B.C."/>
            <person name="Sharon I."/>
            <person name="Castelle C.J."/>
            <person name="Singh A."/>
            <person name="Wilkins M.J."/>
            <person name="Williams K.H."/>
            <person name="Banfield J.F."/>
        </authorList>
    </citation>
    <scope>NUCLEOTIDE SEQUENCE [LARGE SCALE GENOMIC DNA]</scope>
</reference>
<evidence type="ECO:0000256" key="4">
    <source>
        <dbReference type="ARBA" id="ARBA00022741"/>
    </source>
</evidence>
<evidence type="ECO:0000259" key="13">
    <source>
        <dbReference type="PROSITE" id="PS51199"/>
    </source>
</evidence>
<name>A0A0G0BK73_UNCC3</name>
<evidence type="ECO:0000313" key="14">
    <source>
        <dbReference type="EMBL" id="KKP69894.1"/>
    </source>
</evidence>
<keyword evidence="7 12" id="KW-0067">ATP-binding</keyword>
<gene>
    <name evidence="14" type="ORF">UR67_C0002G0014</name>
</gene>
<evidence type="ECO:0000256" key="3">
    <source>
        <dbReference type="ARBA" id="ARBA00022705"/>
    </source>
</evidence>
<protein>
    <recommendedName>
        <fullName evidence="11 12">Replicative DNA helicase</fullName>
        <ecNumber evidence="11 12">5.6.2.3</ecNumber>
    </recommendedName>
</protein>
<feature type="domain" description="SF4 helicase" evidence="13">
    <location>
        <begin position="176"/>
        <end position="435"/>
    </location>
</feature>
<dbReference type="GO" id="GO:0016887">
    <property type="term" value="F:ATP hydrolysis activity"/>
    <property type="evidence" value="ECO:0007669"/>
    <property type="project" value="RHEA"/>
</dbReference>
<keyword evidence="3 12" id="KW-0235">DNA replication</keyword>
<dbReference type="Gene3D" id="3.40.50.300">
    <property type="entry name" value="P-loop containing nucleotide triphosphate hydrolases"/>
    <property type="match status" value="1"/>
</dbReference>
<dbReference type="InterPro" id="IPR027417">
    <property type="entry name" value="P-loop_NTPase"/>
</dbReference>
<dbReference type="GO" id="GO:0005524">
    <property type="term" value="F:ATP binding"/>
    <property type="evidence" value="ECO:0007669"/>
    <property type="project" value="UniProtKB-UniRule"/>
</dbReference>
<sequence length="437" mass="49201">MSDPKIPPQNLEAEESVLGALLIDKDAIIKVADMLLPEHFYNDANGLIYESILNLYEKRQSADIVTVANDLKEKKLLKKVGGNSYLSKLVDRVPTSGHIKHYADIVKEQYVRRSLLLMSANLSEMCFDGRIELPKLLDKAEQNIFGLSQQNLKQDFVPVKSILADSFDRLDELHRTKDSLRGIPTGFKSLDNRLAGLQKSNMIILAARPSQGKTSLALNIAQHVAVKEKIPVGFFSLETSKDQLVDRLLSAQANVDAWRIMTGRLEEEDFSKLGEAMGELAEAPLFIDDTPGLSIMEIRTKARKLQMDKGVKLLLLDYLQLVRGPKSESRVVEVSQISQGLKNIARELNIPFVVLSQLSRAIEQRSDRKPQLSDLRESGSIEQDADVVMFIHRPDDENKEQVSLVIAKHRNGPTGQVDMVFKGERTKFFEVEKQREE</sequence>
<dbReference type="GO" id="GO:0006269">
    <property type="term" value="P:DNA replication, synthesis of primer"/>
    <property type="evidence" value="ECO:0007669"/>
    <property type="project" value="UniProtKB-UniRule"/>
</dbReference>
<comment type="function">
    <text evidence="12">The main replicative DNA helicase, it participates in initiation and elongation during chromosome replication. Travels ahead of the DNA replisome, separating dsDNA into templates for DNA synthesis. A processive ATP-dependent 5'-3' DNA helicase it has DNA-dependent ATPase activity.</text>
</comment>
<dbReference type="CDD" id="cd00984">
    <property type="entry name" value="DnaB_C"/>
    <property type="match status" value="1"/>
</dbReference>
<dbReference type="GO" id="GO:0003677">
    <property type="term" value="F:DNA binding"/>
    <property type="evidence" value="ECO:0007669"/>
    <property type="project" value="UniProtKB-UniRule"/>
</dbReference>
<evidence type="ECO:0000313" key="15">
    <source>
        <dbReference type="Proteomes" id="UP000034581"/>
    </source>
</evidence>
<dbReference type="SUPFAM" id="SSF48024">
    <property type="entry name" value="N-terminal domain of DnaB helicase"/>
    <property type="match status" value="1"/>
</dbReference>
<dbReference type="GO" id="GO:0005829">
    <property type="term" value="C:cytosol"/>
    <property type="evidence" value="ECO:0007669"/>
    <property type="project" value="TreeGrafter"/>
</dbReference>
<dbReference type="Proteomes" id="UP000034581">
    <property type="component" value="Unassembled WGS sequence"/>
</dbReference>
<comment type="caution">
    <text evidence="14">The sequence shown here is derived from an EMBL/GenBank/DDBJ whole genome shotgun (WGS) entry which is preliminary data.</text>
</comment>
<keyword evidence="8 12" id="KW-0238">DNA-binding</keyword>
<evidence type="ECO:0000256" key="1">
    <source>
        <dbReference type="ARBA" id="ARBA00008428"/>
    </source>
</evidence>
<dbReference type="NCBIfam" id="TIGR00665">
    <property type="entry name" value="DnaB"/>
    <property type="match status" value="1"/>
</dbReference>
<keyword evidence="2 12" id="KW-0639">Primosome</keyword>
<dbReference type="FunFam" id="1.10.860.10:FF:000001">
    <property type="entry name" value="Replicative DNA helicase"/>
    <property type="match status" value="1"/>
</dbReference>
<comment type="similarity">
    <text evidence="1 12">Belongs to the helicase family. DnaB subfamily.</text>
</comment>
<dbReference type="GO" id="GO:0043139">
    <property type="term" value="F:5'-3' DNA helicase activity"/>
    <property type="evidence" value="ECO:0007669"/>
    <property type="project" value="UniProtKB-EC"/>
</dbReference>
<dbReference type="SUPFAM" id="SSF52540">
    <property type="entry name" value="P-loop containing nucleoside triphosphate hydrolases"/>
    <property type="match status" value="1"/>
</dbReference>
<dbReference type="InterPro" id="IPR036185">
    <property type="entry name" value="DNA_heli_DnaB-like_N_sf"/>
</dbReference>
<evidence type="ECO:0000256" key="9">
    <source>
        <dbReference type="ARBA" id="ARBA00023235"/>
    </source>
</evidence>
<evidence type="ECO:0000256" key="5">
    <source>
        <dbReference type="ARBA" id="ARBA00022801"/>
    </source>
</evidence>
<evidence type="ECO:0000256" key="6">
    <source>
        <dbReference type="ARBA" id="ARBA00022806"/>
    </source>
</evidence>
<evidence type="ECO:0000256" key="7">
    <source>
        <dbReference type="ARBA" id="ARBA00022840"/>
    </source>
</evidence>
<evidence type="ECO:0000256" key="2">
    <source>
        <dbReference type="ARBA" id="ARBA00022515"/>
    </source>
</evidence>
<evidence type="ECO:0000256" key="12">
    <source>
        <dbReference type="RuleBase" id="RU362085"/>
    </source>
</evidence>
<dbReference type="GO" id="GO:1990077">
    <property type="term" value="C:primosome complex"/>
    <property type="evidence" value="ECO:0007669"/>
    <property type="project" value="UniProtKB-UniRule"/>
</dbReference>
<keyword evidence="6 12" id="KW-0347">Helicase</keyword>
<dbReference type="PANTHER" id="PTHR30153">
    <property type="entry name" value="REPLICATIVE DNA HELICASE DNAB"/>
    <property type="match status" value="1"/>
</dbReference>
<dbReference type="InterPro" id="IPR007692">
    <property type="entry name" value="DNA_helicase_DnaB"/>
</dbReference>
<keyword evidence="4 12" id="KW-0547">Nucleotide-binding</keyword>
<dbReference type="Pfam" id="PF00772">
    <property type="entry name" value="DnaB"/>
    <property type="match status" value="1"/>
</dbReference>
<keyword evidence="5 12" id="KW-0378">Hydrolase</keyword>
<dbReference type="Pfam" id="PF03796">
    <property type="entry name" value="DnaB_C"/>
    <property type="match status" value="1"/>
</dbReference>
<proteinExistence type="inferred from homology"/>
<dbReference type="EMBL" id="LBQB01000002">
    <property type="protein sequence ID" value="KKP69894.1"/>
    <property type="molecule type" value="Genomic_DNA"/>
</dbReference>
<comment type="catalytic activity">
    <reaction evidence="10 12">
        <text>ATP + H2O = ADP + phosphate + H(+)</text>
        <dbReference type="Rhea" id="RHEA:13065"/>
        <dbReference type="ChEBI" id="CHEBI:15377"/>
        <dbReference type="ChEBI" id="CHEBI:15378"/>
        <dbReference type="ChEBI" id="CHEBI:30616"/>
        <dbReference type="ChEBI" id="CHEBI:43474"/>
        <dbReference type="ChEBI" id="CHEBI:456216"/>
        <dbReference type="EC" id="5.6.2.3"/>
    </reaction>
</comment>
<evidence type="ECO:0000256" key="8">
    <source>
        <dbReference type="ARBA" id="ARBA00023125"/>
    </source>
</evidence>
<dbReference type="InterPro" id="IPR007693">
    <property type="entry name" value="DNA_helicase_DnaB-like_N"/>
</dbReference>
<dbReference type="Gene3D" id="1.10.860.10">
    <property type="entry name" value="DNAb Helicase, Chain A"/>
    <property type="match status" value="1"/>
</dbReference>
<dbReference type="InterPro" id="IPR007694">
    <property type="entry name" value="DNA_helicase_DnaB-like_C"/>
</dbReference>
<dbReference type="AlphaFoldDB" id="A0A0G0BK73"/>
<dbReference type="EC" id="5.6.2.3" evidence="11 12"/>
<dbReference type="STRING" id="1618350.UR67_C0002G0014"/>
<dbReference type="InterPro" id="IPR016136">
    <property type="entry name" value="DNA_helicase_N/primase_C"/>
</dbReference>
<keyword evidence="9" id="KW-0413">Isomerase</keyword>
<dbReference type="PATRIC" id="fig|1618350.3.peg.317"/>
<accession>A0A0G0BK73</accession>
<evidence type="ECO:0000256" key="10">
    <source>
        <dbReference type="ARBA" id="ARBA00048954"/>
    </source>
</evidence>
<organism evidence="14 15">
    <name type="scientific">candidate division CPR3 bacterium GW2011_GWF2_35_18</name>
    <dbReference type="NCBI Taxonomy" id="1618350"/>
    <lineage>
        <taxon>Bacteria</taxon>
        <taxon>Bacteria division CPR3</taxon>
    </lineage>
</organism>